<evidence type="ECO:0000256" key="8">
    <source>
        <dbReference type="ARBA" id="ARBA00022753"/>
    </source>
</evidence>
<evidence type="ECO:0000256" key="14">
    <source>
        <dbReference type="SAM" id="Coils"/>
    </source>
</evidence>
<dbReference type="eggNOG" id="KOG1333">
    <property type="taxonomic scope" value="Eukaryota"/>
</dbReference>
<evidence type="ECO:0000256" key="5">
    <source>
        <dbReference type="ARBA" id="ARBA00022553"/>
    </source>
</evidence>
<dbReference type="GO" id="GO:0141039">
    <property type="term" value="F:phosphatidylinositol 3-kinase inhibitor activity"/>
    <property type="evidence" value="ECO:0007669"/>
    <property type="project" value="InterPro"/>
</dbReference>
<dbReference type="PANTHER" id="PTHR13083:SF3">
    <property type="entry name" value="WD REPEAT-CONTAINING PROTEIN 91"/>
    <property type="match status" value="1"/>
</dbReference>
<evidence type="ECO:0000256" key="9">
    <source>
        <dbReference type="ARBA" id="ARBA00023054"/>
    </source>
</evidence>
<dbReference type="Gene3D" id="2.130.10.10">
    <property type="entry name" value="YVTN repeat-like/Quinoprotein amine dehydrogenase"/>
    <property type="match status" value="3"/>
</dbReference>
<evidence type="ECO:0000256" key="2">
    <source>
        <dbReference type="ARBA" id="ARBA00004414"/>
    </source>
</evidence>
<dbReference type="PANTHER" id="PTHR13083">
    <property type="entry name" value="WD REPEAT-CONTAINING PROTEIN 91"/>
    <property type="match status" value="1"/>
</dbReference>
<evidence type="ECO:0000256" key="15">
    <source>
        <dbReference type="SAM" id="MobiDB-lite"/>
    </source>
</evidence>
<dbReference type="InterPro" id="IPR036322">
    <property type="entry name" value="WD40_repeat_dom_sf"/>
</dbReference>
<dbReference type="InterPro" id="IPR028278">
    <property type="entry name" value="MRI"/>
</dbReference>
<keyword evidence="8" id="KW-0967">Endosome</keyword>
<comment type="similarity">
    <text evidence="3">Belongs to the WD repeat WDR91 family.</text>
</comment>
<comment type="function">
    <text evidence="11">Functions as a negative regulator of the PI3 kinase/PI3K activity associated with endosomal membranes via BECN1, a core subunit of the PI3K complex. By modifying the phosphatidylinositol 3-phosphate/PtdInsP3 content of endosomal membranes may regulate endosome fusion, recycling, sorting and early to late endosome transport. It is for instance, required for the delivery of cargos like BST2/tetherin from early to late endosome and thereby participates indirectly to their degradation by the lysosome. May play a role in meiosis.</text>
</comment>
<dbReference type="Proteomes" id="UP000028990">
    <property type="component" value="Unassembled WGS sequence"/>
</dbReference>
<dbReference type="GO" id="GO:0031901">
    <property type="term" value="C:early endosome membrane"/>
    <property type="evidence" value="ECO:0007669"/>
    <property type="project" value="UniProtKB-SubCell"/>
</dbReference>
<reference evidence="17 18" key="1">
    <citation type="submission" date="2013-11" db="EMBL/GenBank/DDBJ databases">
        <title>The Damaraland mole rat (Fukomys damarensis) genome and evolution of African mole rats.</title>
        <authorList>
            <person name="Gladyshev V.N."/>
            <person name="Fang X."/>
        </authorList>
    </citation>
    <scope>NUCLEOTIDE SEQUENCE [LARGE SCALE GENOMIC DNA]</scope>
    <source>
        <tissue evidence="17">Liver</tissue>
    </source>
</reference>
<dbReference type="GO" id="GO:0031902">
    <property type="term" value="C:late endosome membrane"/>
    <property type="evidence" value="ECO:0007669"/>
    <property type="project" value="UniProtKB-SubCell"/>
</dbReference>
<keyword evidence="10" id="KW-0472">Membrane</keyword>
<feature type="coiled-coil region" evidence="14">
    <location>
        <begin position="133"/>
        <end position="160"/>
    </location>
</feature>
<gene>
    <name evidence="17" type="ORF">H920_20307</name>
</gene>
<sequence length="957" mass="105304">MQVYDLAALRDYWSYLERRLFSRLEDIYRPTINKLKTSLFRFYLVYTIQTNRNDKAQEFFAKQATELQNQAEWKDWFVLPFLPSPDTNPTFATYFSRQWADTFIVSLHNFLSVLFQCMHIPVILNFDAECQRTNQIQEENEILRQKLFALQAEIHRLKKEEQQPEEEEALVQHKLPPYVSSMDRLGDSELAMVCSQRTASLSQSPRVGFLSSLLPQSKKSPSRLLPAQGPPPALSSSKKESFSSQGTKGKDLTAGAKDGKSLLGGPGPGESSWAQQRQRRLQDHGKERKELFSTTSSQCTEKKPEASVPEAEPSPDLHMELMEPLTRVSTAGPEGAGGRTEQPFIVLSQEEYGEHHSSIMHCRVDCSGRRVASLDVDGVIKVWSFNPIMQTKASSISKSPLLSLEWATKRDRLLLLGSGVGTVRLYDTEAKKNLCEISIHDDMPRILSLACSPNGASFICSAAAPSLTSQVDSSVPDIGNKGTNQVPGKLLLWDTKTMKQQLEFSVDPEPIAINCTAFNHNGNLLVTGAADGVIRLFDMQQHECAMSWRAHCGEVYSVEFSCDENAVYSIGEDGKFIQWNIHKSGLKVSDHSLPSDATGPFVLSGYSGYKQVQVPRGRLFAFDSEGNYMLTCSATGGVIYKLGGDEKVLESCLSLGGHRAPVVTVDWSTAMDCGTCLTASMDGKVKLTTLLAHKFIQWNIHKSGLKVSDHSLPSDATGPFVLSGYSGYKQVQVPRGRLFAFDSEGNYMLTCSATGGVIYKLGGDEKVLESCLSLGGHRAPVVTVDWSTAMDCGTCLTASMDGKVKLTTLLAHKLVSLFPVIGDHGGPYFPISSPCPVPCKSRGLCQGRLEAKTVYCMNEAELVDVALGILIEGRTQKPWEEPAVADAEKTELCPTVSGSPHSSSCGNSEEEDSGNDRLALGLSPSQRLETSTSAYSRSPVQQEVEDVFKYVREIFFS</sequence>
<dbReference type="GO" id="GO:0045022">
    <property type="term" value="P:early endosome to late endosome transport"/>
    <property type="evidence" value="ECO:0007669"/>
    <property type="project" value="InterPro"/>
</dbReference>
<dbReference type="Pfam" id="PF00400">
    <property type="entry name" value="WD40"/>
    <property type="match status" value="3"/>
</dbReference>
<proteinExistence type="inferred from homology"/>
<evidence type="ECO:0000256" key="10">
    <source>
        <dbReference type="ARBA" id="ARBA00023136"/>
    </source>
</evidence>
<dbReference type="PROSITE" id="PS50082">
    <property type="entry name" value="WD_REPEATS_2"/>
    <property type="match status" value="1"/>
</dbReference>
<name>A0A091CMS9_FUKDA</name>
<evidence type="ECO:0000256" key="1">
    <source>
        <dbReference type="ARBA" id="ARBA00004220"/>
    </source>
</evidence>
<evidence type="ECO:0000256" key="7">
    <source>
        <dbReference type="ARBA" id="ARBA00022737"/>
    </source>
</evidence>
<dbReference type="InterPro" id="IPR039724">
    <property type="entry name" value="WDR91"/>
</dbReference>
<dbReference type="InterPro" id="IPR001680">
    <property type="entry name" value="WD40_rpt"/>
</dbReference>
<comment type="subunit">
    <text evidence="12">Interacts with WDR81; involved in early to late endosome cargo transport. Interacts with BECN1; negatively regulates the PI3 kinase/PI3K activity associated with endosomal membranes.</text>
</comment>
<dbReference type="EMBL" id="KN125438">
    <property type="protein sequence ID" value="KFO18370.1"/>
    <property type="molecule type" value="Genomic_DNA"/>
</dbReference>
<dbReference type="FunFam" id="2.130.10.10:FF:000276">
    <property type="entry name" value="WD repeat-containing protein 91"/>
    <property type="match status" value="1"/>
</dbReference>
<evidence type="ECO:0000256" key="11">
    <source>
        <dbReference type="ARBA" id="ARBA00045269"/>
    </source>
</evidence>
<keyword evidence="6 13" id="KW-0853">WD repeat</keyword>
<feature type="repeat" description="WD" evidence="13">
    <location>
        <begin position="506"/>
        <end position="547"/>
    </location>
</feature>
<dbReference type="Pfam" id="PF15325">
    <property type="entry name" value="MRI"/>
    <property type="match status" value="1"/>
</dbReference>
<evidence type="ECO:0000256" key="3">
    <source>
        <dbReference type="ARBA" id="ARBA00006128"/>
    </source>
</evidence>
<evidence type="ECO:0000313" key="18">
    <source>
        <dbReference type="Proteomes" id="UP000028990"/>
    </source>
</evidence>
<feature type="compositionally biased region" description="Basic and acidic residues" evidence="15">
    <location>
        <begin position="280"/>
        <end position="291"/>
    </location>
</feature>
<evidence type="ECO:0000313" key="17">
    <source>
        <dbReference type="EMBL" id="KFO18370.1"/>
    </source>
</evidence>
<dbReference type="InterPro" id="IPR015943">
    <property type="entry name" value="WD40/YVTN_repeat-like_dom_sf"/>
</dbReference>
<dbReference type="GO" id="GO:0051898">
    <property type="term" value="P:negative regulation of phosphatidylinositol 3-kinase/protein kinase B signal transduction"/>
    <property type="evidence" value="ECO:0007669"/>
    <property type="project" value="InterPro"/>
</dbReference>
<feature type="compositionally biased region" description="Low complexity" evidence="15">
    <location>
        <begin position="897"/>
        <end position="907"/>
    </location>
</feature>
<dbReference type="FunFam" id="2.130.10.10:FF:000312">
    <property type="entry name" value="WD repeat domain 91"/>
    <property type="match status" value="1"/>
</dbReference>
<dbReference type="STRING" id="885580.ENSFDAP00000007957"/>
<dbReference type="AlphaFoldDB" id="A0A091CMS9"/>
<accession>A0A091CMS9</accession>
<organism evidence="17 18">
    <name type="scientific">Fukomys damarensis</name>
    <name type="common">Damaraland mole rat</name>
    <name type="synonym">Cryptomys damarensis</name>
    <dbReference type="NCBI Taxonomy" id="885580"/>
    <lineage>
        <taxon>Eukaryota</taxon>
        <taxon>Metazoa</taxon>
        <taxon>Chordata</taxon>
        <taxon>Craniata</taxon>
        <taxon>Vertebrata</taxon>
        <taxon>Euteleostomi</taxon>
        <taxon>Mammalia</taxon>
        <taxon>Eutheria</taxon>
        <taxon>Euarchontoglires</taxon>
        <taxon>Glires</taxon>
        <taxon>Rodentia</taxon>
        <taxon>Hystricomorpha</taxon>
        <taxon>Bathyergidae</taxon>
        <taxon>Fukomys</taxon>
    </lineage>
</organism>
<keyword evidence="7" id="KW-0677">Repeat</keyword>
<evidence type="ECO:0000256" key="4">
    <source>
        <dbReference type="ARBA" id="ARBA00021116"/>
    </source>
</evidence>
<feature type="region of interest" description="Disordered" evidence="15">
    <location>
        <begin position="890"/>
        <end position="941"/>
    </location>
</feature>
<dbReference type="SUPFAM" id="SSF50978">
    <property type="entry name" value="WD40 repeat-like"/>
    <property type="match status" value="2"/>
</dbReference>
<dbReference type="SMART" id="SM00320">
    <property type="entry name" value="WD40"/>
    <property type="match status" value="7"/>
</dbReference>
<dbReference type="InterPro" id="IPR056327">
    <property type="entry name" value="ARMC9_CTLH-like_dom"/>
</dbReference>
<feature type="compositionally biased region" description="Polar residues" evidence="15">
    <location>
        <begin position="923"/>
        <end position="941"/>
    </location>
</feature>
<keyword evidence="5" id="KW-0597">Phosphoprotein</keyword>
<evidence type="ECO:0000256" key="12">
    <source>
        <dbReference type="ARBA" id="ARBA00046602"/>
    </source>
</evidence>
<keyword evidence="18" id="KW-1185">Reference proteome</keyword>
<evidence type="ECO:0000256" key="6">
    <source>
        <dbReference type="ARBA" id="ARBA00022574"/>
    </source>
</evidence>
<keyword evidence="9 14" id="KW-0175">Coiled coil</keyword>
<dbReference type="Pfam" id="PF23138">
    <property type="entry name" value="CTLH_Armc9"/>
    <property type="match status" value="1"/>
</dbReference>
<evidence type="ECO:0000259" key="16">
    <source>
        <dbReference type="Pfam" id="PF23138"/>
    </source>
</evidence>
<feature type="domain" description="ARMC9 CTLH-like" evidence="16">
    <location>
        <begin position="1"/>
        <end position="117"/>
    </location>
</feature>
<comment type="subcellular location">
    <subcellularLocation>
        <location evidence="1">Early endosome membrane</location>
        <topology evidence="1">Peripheral membrane protein</topology>
    </subcellularLocation>
    <subcellularLocation>
        <location evidence="2">Late endosome membrane</location>
    </subcellularLocation>
</comment>
<feature type="region of interest" description="Disordered" evidence="15">
    <location>
        <begin position="218"/>
        <end position="316"/>
    </location>
</feature>
<dbReference type="GO" id="GO:2001033">
    <property type="term" value="P:negative regulation of double-strand break repair via nonhomologous end joining"/>
    <property type="evidence" value="ECO:0007669"/>
    <property type="project" value="InterPro"/>
</dbReference>
<evidence type="ECO:0000256" key="13">
    <source>
        <dbReference type="PROSITE-ProRule" id="PRU00221"/>
    </source>
</evidence>
<protein>
    <recommendedName>
        <fullName evidence="4">WD repeat-containing protein 91</fullName>
    </recommendedName>
</protein>